<keyword evidence="4 6" id="KW-0411">Iron-sulfur</keyword>
<reference evidence="8 9" key="1">
    <citation type="submission" date="2017-01" db="EMBL/GenBank/DDBJ databases">
        <title>Genome Analysis of Deinococcus marmoris KOPRI26562.</title>
        <authorList>
            <person name="Kim J.H."/>
            <person name="Oh H.-M."/>
        </authorList>
    </citation>
    <scope>NUCLEOTIDE SEQUENCE [LARGE SCALE GENOMIC DNA]</scope>
    <source>
        <strain evidence="8 9">KOPRI26562</strain>
    </source>
</reference>
<protein>
    <recommendedName>
        <fullName evidence="6">3-isopropylmalate dehydratase large subunit</fullName>
        <ecNumber evidence="6">4.2.1.33</ecNumber>
    </recommendedName>
    <alternativeName>
        <fullName evidence="6">Alpha-IPM isomerase</fullName>
        <shortName evidence="6">IPMI</shortName>
    </alternativeName>
    <alternativeName>
        <fullName evidence="6">Isopropylmalate isomerase</fullName>
    </alternativeName>
</protein>
<comment type="caution">
    <text evidence="8">The sequence shown here is derived from an EMBL/GenBank/DDBJ whole genome shotgun (WGS) entry which is preliminary data.</text>
</comment>
<dbReference type="NCBIfam" id="TIGR02086">
    <property type="entry name" value="IPMI_arch"/>
    <property type="match status" value="1"/>
</dbReference>
<dbReference type="EC" id="4.2.1.33" evidence="6"/>
<comment type="catalytic activity">
    <reaction evidence="6">
        <text>(2R,3S)-3-isopropylmalate = (2S)-2-isopropylmalate</text>
        <dbReference type="Rhea" id="RHEA:32287"/>
        <dbReference type="ChEBI" id="CHEBI:1178"/>
        <dbReference type="ChEBI" id="CHEBI:35121"/>
        <dbReference type="EC" id="4.2.1.33"/>
    </reaction>
</comment>
<accession>A0A1U7P069</accession>
<dbReference type="STRING" id="249408.BOO71_0005791"/>
<dbReference type="GO" id="GO:0046872">
    <property type="term" value="F:metal ion binding"/>
    <property type="evidence" value="ECO:0007669"/>
    <property type="project" value="UniProtKB-KW"/>
</dbReference>
<dbReference type="PANTHER" id="PTHR43822">
    <property type="entry name" value="HOMOACONITASE, MITOCHONDRIAL-RELATED"/>
    <property type="match status" value="1"/>
</dbReference>
<dbReference type="InterPro" id="IPR036008">
    <property type="entry name" value="Aconitase_4Fe-4S_dom"/>
</dbReference>
<dbReference type="Gene3D" id="3.30.499.10">
    <property type="entry name" value="Aconitase, domain 3"/>
    <property type="match status" value="2"/>
</dbReference>
<keyword evidence="6" id="KW-0028">Amino-acid biosynthesis</keyword>
<organism evidence="8 9">
    <name type="scientific">Deinococcus marmoris</name>
    <dbReference type="NCBI Taxonomy" id="249408"/>
    <lineage>
        <taxon>Bacteria</taxon>
        <taxon>Thermotogati</taxon>
        <taxon>Deinococcota</taxon>
        <taxon>Deinococci</taxon>
        <taxon>Deinococcales</taxon>
        <taxon>Deinococcaceae</taxon>
        <taxon>Deinococcus</taxon>
    </lineage>
</organism>
<evidence type="ECO:0000256" key="4">
    <source>
        <dbReference type="ARBA" id="ARBA00023014"/>
    </source>
</evidence>
<keyword evidence="2 6" id="KW-0479">Metal-binding</keyword>
<dbReference type="NCBIfam" id="NF001614">
    <property type="entry name" value="PRK00402.1"/>
    <property type="match status" value="1"/>
</dbReference>
<dbReference type="InterPro" id="IPR050067">
    <property type="entry name" value="IPM_dehydratase_rel_enz"/>
</dbReference>
<dbReference type="GO" id="GO:0009098">
    <property type="term" value="P:L-leucine biosynthetic process"/>
    <property type="evidence" value="ECO:0007669"/>
    <property type="project" value="UniProtKB-UniRule"/>
</dbReference>
<dbReference type="InterPro" id="IPR001030">
    <property type="entry name" value="Acoase/IPM_deHydtase_lsu_aba"/>
</dbReference>
<keyword evidence="3 6" id="KW-0408">Iron</keyword>
<evidence type="ECO:0000313" key="9">
    <source>
        <dbReference type="Proteomes" id="UP000186607"/>
    </source>
</evidence>
<dbReference type="Proteomes" id="UP000186607">
    <property type="component" value="Unassembled WGS sequence"/>
</dbReference>
<evidence type="ECO:0000259" key="7">
    <source>
        <dbReference type="Pfam" id="PF00330"/>
    </source>
</evidence>
<comment type="cofactor">
    <cofactor evidence="6">
        <name>[4Fe-4S] cluster</name>
        <dbReference type="ChEBI" id="CHEBI:49883"/>
    </cofactor>
    <text evidence="6">Binds 1 [4Fe-4S] cluster per subunit.</text>
</comment>
<dbReference type="UniPathway" id="UPA00048">
    <property type="reaction ID" value="UER00071"/>
</dbReference>
<dbReference type="PANTHER" id="PTHR43822:SF21">
    <property type="entry name" value="3-ISOPROPYLMALATE DEHYDRATASE LARGE SUBUNIT 1"/>
    <property type="match status" value="1"/>
</dbReference>
<dbReference type="InterPro" id="IPR015931">
    <property type="entry name" value="Acnase/IPM_dHydase_lsu_aba_1/3"/>
</dbReference>
<keyword evidence="5 6" id="KW-0456">Lyase</keyword>
<keyword evidence="6" id="KW-0100">Branched-chain amino acid biosynthesis</keyword>
<dbReference type="eggNOG" id="COG0065">
    <property type="taxonomic scope" value="Bacteria"/>
</dbReference>
<evidence type="ECO:0000256" key="6">
    <source>
        <dbReference type="HAMAP-Rule" id="MF_01027"/>
    </source>
</evidence>
<dbReference type="PRINTS" id="PR00415">
    <property type="entry name" value="ACONITASE"/>
</dbReference>
<comment type="function">
    <text evidence="6">Catalyzes the isomerization between 2-isopropylmalate and 3-isopropylmalate, via the formation of 2-isopropylmaleate.</text>
</comment>
<comment type="pathway">
    <text evidence="6">Amino-acid biosynthesis; L-leucine biosynthesis; L-leucine from 3-methyl-2-oxobutanoate: step 2/4.</text>
</comment>
<dbReference type="PROSITE" id="PS01244">
    <property type="entry name" value="ACONITASE_2"/>
    <property type="match status" value="1"/>
</dbReference>
<comment type="subunit">
    <text evidence="6">Heterodimer of LeuC and LeuD.</text>
</comment>
<keyword evidence="9" id="KW-1185">Reference proteome</keyword>
<name>A0A1U7P069_9DEIO</name>
<evidence type="ECO:0000256" key="2">
    <source>
        <dbReference type="ARBA" id="ARBA00022723"/>
    </source>
</evidence>
<feature type="binding site" evidence="6">
    <location>
        <position position="384"/>
    </location>
    <ligand>
        <name>[4Fe-4S] cluster</name>
        <dbReference type="ChEBI" id="CHEBI:49883"/>
    </ligand>
</feature>
<sequence length="446" mass="47072">MSELAFANFLPSIPVKLTPFLVYRGHNSPMMSASKPQTMAEKILSQRGDKTVYAGDLAVVEVDQVMVVDSIAQSFIERMQKDLEALPKYPERVSIVVDHVAPASTVSVAQAQKEAREYAAQTGVALFDVGRGICHQVLMEEGLAQPGWIVLGSDSHSTTYGAVAAFGTGMGATDIALAAASGKTWLKVPESVKVTFAGELRNGVSAKDVALEMIRTLGADGATYQSIEIHAGDRFTRGERMTLANLCVEAGAKVGLVVPGGEILTMYDVPDWVYPDDGATYVQHIQLDLSVLNPRMSAPSEVDNVHDVSELRGLKVDQVFIGTCTNGRLEDLHAAAEVLRGHKVSPGTRLLVIPASSQVMEAAMEDGTLLTLQRAGAVLGTPGCGPCMGRHQGVLAPGEVCVSTSNRNFIGRMGDKDAQIYLASPAVAAATAVMGRIALPGDVGAA</sequence>
<dbReference type="InterPro" id="IPR011826">
    <property type="entry name" value="HAcnase/IPMdehydase_lsu_prok"/>
</dbReference>
<dbReference type="GO" id="GO:0003861">
    <property type="term" value="F:3-isopropylmalate dehydratase activity"/>
    <property type="evidence" value="ECO:0007669"/>
    <property type="project" value="UniProtKB-UniRule"/>
</dbReference>
<dbReference type="InterPro" id="IPR018136">
    <property type="entry name" value="Aconitase_4Fe-4S_BS"/>
</dbReference>
<keyword evidence="6" id="KW-0432">Leucine biosynthesis</keyword>
<dbReference type="GO" id="GO:0051539">
    <property type="term" value="F:4 iron, 4 sulfur cluster binding"/>
    <property type="evidence" value="ECO:0007669"/>
    <property type="project" value="UniProtKB-KW"/>
</dbReference>
<dbReference type="SUPFAM" id="SSF53732">
    <property type="entry name" value="Aconitase iron-sulfur domain"/>
    <property type="match status" value="1"/>
</dbReference>
<evidence type="ECO:0000256" key="5">
    <source>
        <dbReference type="ARBA" id="ARBA00023239"/>
    </source>
</evidence>
<dbReference type="Pfam" id="PF00330">
    <property type="entry name" value="Aconitase"/>
    <property type="match status" value="1"/>
</dbReference>
<feature type="binding site" evidence="6">
    <location>
        <position position="324"/>
    </location>
    <ligand>
        <name>[4Fe-4S] cluster</name>
        <dbReference type="ChEBI" id="CHEBI:49883"/>
    </ligand>
</feature>
<dbReference type="EMBL" id="MSTI01000066">
    <property type="protein sequence ID" value="OLV18550.1"/>
    <property type="molecule type" value="Genomic_DNA"/>
</dbReference>
<evidence type="ECO:0000256" key="3">
    <source>
        <dbReference type="ARBA" id="ARBA00023004"/>
    </source>
</evidence>
<proteinExistence type="inferred from homology"/>
<evidence type="ECO:0000256" key="1">
    <source>
        <dbReference type="ARBA" id="ARBA00022485"/>
    </source>
</evidence>
<dbReference type="NCBIfam" id="TIGR01343">
    <property type="entry name" value="hacA_fam"/>
    <property type="match status" value="1"/>
</dbReference>
<feature type="binding site" evidence="6">
    <location>
        <position position="387"/>
    </location>
    <ligand>
        <name>[4Fe-4S] cluster</name>
        <dbReference type="ChEBI" id="CHEBI:49883"/>
    </ligand>
</feature>
<comment type="similarity">
    <text evidence="6">Belongs to the aconitase/IPM isomerase family. LeuC type 2 subfamily.</text>
</comment>
<keyword evidence="1 6" id="KW-0004">4Fe-4S</keyword>
<dbReference type="InterPro" id="IPR006251">
    <property type="entry name" value="Homoacnase/IPMdehydase_lsu"/>
</dbReference>
<feature type="domain" description="Aconitase/3-isopropylmalate dehydratase large subunit alpha/beta/alpha" evidence="7">
    <location>
        <begin position="55"/>
        <end position="310"/>
    </location>
</feature>
<gene>
    <name evidence="6" type="primary">leuC</name>
    <name evidence="8" type="ORF">BOO71_0005791</name>
</gene>
<evidence type="ECO:0000313" key="8">
    <source>
        <dbReference type="EMBL" id="OLV18550.1"/>
    </source>
</evidence>
<dbReference type="HAMAP" id="MF_01027">
    <property type="entry name" value="LeuC_type2"/>
    <property type="match status" value="1"/>
</dbReference>
<dbReference type="PROSITE" id="PS00450">
    <property type="entry name" value="ACONITASE_1"/>
    <property type="match status" value="1"/>
</dbReference>
<dbReference type="AlphaFoldDB" id="A0A1U7P069"/>